<name>A0ABN8PC98_9CNID</name>
<evidence type="ECO:0000256" key="4">
    <source>
        <dbReference type="ARBA" id="ARBA00023136"/>
    </source>
</evidence>
<dbReference type="InterPro" id="IPR008983">
    <property type="entry name" value="Tumour_necrosis_fac-like_dom"/>
</dbReference>
<dbReference type="InterPro" id="IPR006052">
    <property type="entry name" value="TNF_dom"/>
</dbReference>
<evidence type="ECO:0000256" key="1">
    <source>
        <dbReference type="ARBA" id="ARBA00004370"/>
    </source>
</evidence>
<dbReference type="PROSITE" id="PS51257">
    <property type="entry name" value="PROKAR_LIPOPROTEIN"/>
    <property type="match status" value="1"/>
</dbReference>
<keyword evidence="4" id="KW-0472">Membrane</keyword>
<evidence type="ECO:0000256" key="6">
    <source>
        <dbReference type="SAM" id="SignalP"/>
    </source>
</evidence>
<keyword evidence="6" id="KW-0732">Signal</keyword>
<gene>
    <name evidence="8" type="ORF">PLOB_00041385</name>
</gene>
<keyword evidence="9" id="KW-1185">Reference proteome</keyword>
<accession>A0ABN8PC98</accession>
<evidence type="ECO:0000259" key="7">
    <source>
        <dbReference type="PROSITE" id="PS50049"/>
    </source>
</evidence>
<dbReference type="PROSITE" id="PS50049">
    <property type="entry name" value="THD_2"/>
    <property type="match status" value="1"/>
</dbReference>
<feature type="compositionally biased region" description="Basic and acidic residues" evidence="5">
    <location>
        <begin position="51"/>
        <end position="60"/>
    </location>
</feature>
<dbReference type="SMART" id="SM00207">
    <property type="entry name" value="TNF"/>
    <property type="match status" value="1"/>
</dbReference>
<proteinExistence type="inferred from homology"/>
<comment type="subcellular location">
    <subcellularLocation>
        <location evidence="1">Membrane</location>
    </subcellularLocation>
</comment>
<dbReference type="SUPFAM" id="SSF49842">
    <property type="entry name" value="TNF-like"/>
    <property type="match status" value="1"/>
</dbReference>
<dbReference type="Pfam" id="PF00229">
    <property type="entry name" value="TNF"/>
    <property type="match status" value="1"/>
</dbReference>
<dbReference type="PANTHER" id="PTHR11471:SF13">
    <property type="entry name" value="TNF FAMILY PROFILE DOMAIN-CONTAINING PROTEIN"/>
    <property type="match status" value="1"/>
</dbReference>
<dbReference type="Proteomes" id="UP001159405">
    <property type="component" value="Unassembled WGS sequence"/>
</dbReference>
<sequence length="223" mass="24108">MKFAVVLVTVLFFTSFCSCRAAENVSGNQKICATPGNPININVGQHGNAVKGEKGDKGSKGDAGMKGAKGDAAGKSAPCNCKLQDPNKPSAHIEGANKGDVTYQVNKVIKDWTLSAPYSHLAGGMKYKDGKLTVPIPGRYYIYEQIYWRGYRGKPVRISILLNNKVIAMAHPPMNSLRRDEFTISTGGVFHLKAGDVITVAATEHAGIAYMYTYHSFFGAFLI</sequence>
<organism evidence="8 9">
    <name type="scientific">Porites lobata</name>
    <dbReference type="NCBI Taxonomy" id="104759"/>
    <lineage>
        <taxon>Eukaryota</taxon>
        <taxon>Metazoa</taxon>
        <taxon>Cnidaria</taxon>
        <taxon>Anthozoa</taxon>
        <taxon>Hexacorallia</taxon>
        <taxon>Scleractinia</taxon>
        <taxon>Fungiina</taxon>
        <taxon>Poritidae</taxon>
        <taxon>Porites</taxon>
    </lineage>
</organism>
<protein>
    <recommendedName>
        <fullName evidence="7">THD domain-containing protein</fullName>
    </recommendedName>
</protein>
<evidence type="ECO:0000256" key="2">
    <source>
        <dbReference type="ARBA" id="ARBA00008670"/>
    </source>
</evidence>
<keyword evidence="3" id="KW-0202">Cytokine</keyword>
<evidence type="ECO:0000256" key="5">
    <source>
        <dbReference type="SAM" id="MobiDB-lite"/>
    </source>
</evidence>
<feature type="region of interest" description="Disordered" evidence="5">
    <location>
        <begin position="43"/>
        <end position="73"/>
    </location>
</feature>
<feature type="domain" description="THD" evidence="7">
    <location>
        <begin position="89"/>
        <end position="223"/>
    </location>
</feature>
<dbReference type="PANTHER" id="PTHR11471">
    <property type="entry name" value="TUMOR NECROSIS FACTOR FAMILY MEMBER"/>
    <property type="match status" value="1"/>
</dbReference>
<comment type="caution">
    <text evidence="8">The sequence shown here is derived from an EMBL/GenBank/DDBJ whole genome shotgun (WGS) entry which is preliminary data.</text>
</comment>
<evidence type="ECO:0000313" key="8">
    <source>
        <dbReference type="EMBL" id="CAH3140789.1"/>
    </source>
</evidence>
<evidence type="ECO:0000256" key="3">
    <source>
        <dbReference type="ARBA" id="ARBA00022514"/>
    </source>
</evidence>
<reference evidence="8 9" key="1">
    <citation type="submission" date="2022-05" db="EMBL/GenBank/DDBJ databases">
        <authorList>
            <consortium name="Genoscope - CEA"/>
            <person name="William W."/>
        </authorList>
    </citation>
    <scope>NUCLEOTIDE SEQUENCE [LARGE SCALE GENOMIC DNA]</scope>
</reference>
<feature type="signal peptide" evidence="6">
    <location>
        <begin position="1"/>
        <end position="21"/>
    </location>
</feature>
<evidence type="ECO:0000313" key="9">
    <source>
        <dbReference type="Proteomes" id="UP001159405"/>
    </source>
</evidence>
<dbReference type="Gene3D" id="2.60.120.40">
    <property type="match status" value="1"/>
</dbReference>
<feature type="chain" id="PRO_5047004689" description="THD domain-containing protein" evidence="6">
    <location>
        <begin position="22"/>
        <end position="223"/>
    </location>
</feature>
<dbReference type="EMBL" id="CALNXK010000065">
    <property type="protein sequence ID" value="CAH3140789.1"/>
    <property type="molecule type" value="Genomic_DNA"/>
</dbReference>
<comment type="similarity">
    <text evidence="2">Belongs to the tumor necrosis factor family.</text>
</comment>